<evidence type="ECO:0000313" key="3">
    <source>
        <dbReference type="Proteomes" id="UP000800200"/>
    </source>
</evidence>
<feature type="signal peptide" evidence="1">
    <location>
        <begin position="1"/>
        <end position="25"/>
    </location>
</feature>
<keyword evidence="3" id="KW-1185">Reference proteome</keyword>
<proteinExistence type="predicted"/>
<evidence type="ECO:0000256" key="1">
    <source>
        <dbReference type="SAM" id="SignalP"/>
    </source>
</evidence>
<dbReference type="OrthoDB" id="3935025at2759"/>
<accession>A0A6A6DID2</accession>
<dbReference type="AlphaFoldDB" id="A0A6A6DID2"/>
<feature type="non-terminal residue" evidence="2">
    <location>
        <position position="65"/>
    </location>
</feature>
<keyword evidence="1" id="KW-0732">Signal</keyword>
<reference evidence="2" key="1">
    <citation type="journal article" date="2020" name="Stud. Mycol.">
        <title>101 Dothideomycetes genomes: a test case for predicting lifestyles and emergence of pathogens.</title>
        <authorList>
            <person name="Haridas S."/>
            <person name="Albert R."/>
            <person name="Binder M."/>
            <person name="Bloem J."/>
            <person name="Labutti K."/>
            <person name="Salamov A."/>
            <person name="Andreopoulos B."/>
            <person name="Baker S."/>
            <person name="Barry K."/>
            <person name="Bills G."/>
            <person name="Bluhm B."/>
            <person name="Cannon C."/>
            <person name="Castanera R."/>
            <person name="Culley D."/>
            <person name="Daum C."/>
            <person name="Ezra D."/>
            <person name="Gonzalez J."/>
            <person name="Henrissat B."/>
            <person name="Kuo A."/>
            <person name="Liang C."/>
            <person name="Lipzen A."/>
            <person name="Lutzoni F."/>
            <person name="Magnuson J."/>
            <person name="Mondo S."/>
            <person name="Nolan M."/>
            <person name="Ohm R."/>
            <person name="Pangilinan J."/>
            <person name="Park H.-J."/>
            <person name="Ramirez L."/>
            <person name="Alfaro M."/>
            <person name="Sun H."/>
            <person name="Tritt A."/>
            <person name="Yoshinaga Y."/>
            <person name="Zwiers L.-H."/>
            <person name="Turgeon B."/>
            <person name="Goodwin S."/>
            <person name="Spatafora J."/>
            <person name="Crous P."/>
            <person name="Grigoriev I."/>
        </authorList>
    </citation>
    <scope>NUCLEOTIDE SEQUENCE</scope>
    <source>
        <strain evidence="2">CBS 207.26</strain>
    </source>
</reference>
<gene>
    <name evidence="2" type="ORF">K469DRAFT_524375</name>
</gene>
<feature type="chain" id="PRO_5025339579" description="Reverse transcriptase domain-containing protein" evidence="1">
    <location>
        <begin position="26"/>
        <end position="65"/>
    </location>
</feature>
<organism evidence="2 3">
    <name type="scientific">Zopfia rhizophila CBS 207.26</name>
    <dbReference type="NCBI Taxonomy" id="1314779"/>
    <lineage>
        <taxon>Eukaryota</taxon>
        <taxon>Fungi</taxon>
        <taxon>Dikarya</taxon>
        <taxon>Ascomycota</taxon>
        <taxon>Pezizomycotina</taxon>
        <taxon>Dothideomycetes</taxon>
        <taxon>Dothideomycetes incertae sedis</taxon>
        <taxon>Zopfiaceae</taxon>
        <taxon>Zopfia</taxon>
    </lineage>
</organism>
<dbReference type="Proteomes" id="UP000800200">
    <property type="component" value="Unassembled WGS sequence"/>
</dbReference>
<dbReference type="EMBL" id="ML994680">
    <property type="protein sequence ID" value="KAF2177999.1"/>
    <property type="molecule type" value="Genomic_DNA"/>
</dbReference>
<evidence type="ECO:0008006" key="4">
    <source>
        <dbReference type="Google" id="ProtNLM"/>
    </source>
</evidence>
<evidence type="ECO:0000313" key="2">
    <source>
        <dbReference type="EMBL" id="KAF2177999.1"/>
    </source>
</evidence>
<sequence>MGARKKRSTLLAISILTSSVQTAWRARPGCVVLMLSLDLAGAFDNVSHERLLYILRKKGLSEWIV</sequence>
<name>A0A6A6DID2_9PEZI</name>
<protein>
    <recommendedName>
        <fullName evidence="4">Reverse transcriptase domain-containing protein</fullName>
    </recommendedName>
</protein>